<sequence>MRRSGHLVRVRTLVIAMAAAIVLATGIIDIHNANADGPTTPPPAPTASPDNTVWG</sequence>
<gene>
    <name evidence="2" type="ORF">GCM10023322_48240</name>
</gene>
<comment type="caution">
    <text evidence="2">The sequence shown here is derived from an EMBL/GenBank/DDBJ whole genome shotgun (WGS) entry which is preliminary data.</text>
</comment>
<reference evidence="3" key="1">
    <citation type="journal article" date="2019" name="Int. J. Syst. Evol. Microbiol.">
        <title>The Global Catalogue of Microorganisms (GCM) 10K type strain sequencing project: providing services to taxonomists for standard genome sequencing and annotation.</title>
        <authorList>
            <consortium name="The Broad Institute Genomics Platform"/>
            <consortium name="The Broad Institute Genome Sequencing Center for Infectious Disease"/>
            <person name="Wu L."/>
            <person name="Ma J."/>
        </authorList>
    </citation>
    <scope>NUCLEOTIDE SEQUENCE [LARGE SCALE GENOMIC DNA]</scope>
    <source>
        <strain evidence="3">JCM 18304</strain>
    </source>
</reference>
<keyword evidence="3" id="KW-1185">Reference proteome</keyword>
<proteinExistence type="predicted"/>
<evidence type="ECO:0000313" key="2">
    <source>
        <dbReference type="EMBL" id="GAA5191262.1"/>
    </source>
</evidence>
<evidence type="ECO:0000313" key="3">
    <source>
        <dbReference type="Proteomes" id="UP001501570"/>
    </source>
</evidence>
<feature type="region of interest" description="Disordered" evidence="1">
    <location>
        <begin position="32"/>
        <end position="55"/>
    </location>
</feature>
<protein>
    <submittedName>
        <fullName evidence="2">Uncharacterized protein</fullName>
    </submittedName>
</protein>
<dbReference type="Proteomes" id="UP001501570">
    <property type="component" value="Unassembled WGS sequence"/>
</dbReference>
<name>A0ABP9S4F1_9ACTN</name>
<evidence type="ECO:0000256" key="1">
    <source>
        <dbReference type="SAM" id="MobiDB-lite"/>
    </source>
</evidence>
<dbReference type="EMBL" id="BAABJQ010000015">
    <property type="protein sequence ID" value="GAA5191262.1"/>
    <property type="molecule type" value="Genomic_DNA"/>
</dbReference>
<accession>A0ABP9S4F1</accession>
<organism evidence="2 3">
    <name type="scientific">Rugosimonospora acidiphila</name>
    <dbReference type="NCBI Taxonomy" id="556531"/>
    <lineage>
        <taxon>Bacteria</taxon>
        <taxon>Bacillati</taxon>
        <taxon>Actinomycetota</taxon>
        <taxon>Actinomycetes</taxon>
        <taxon>Micromonosporales</taxon>
        <taxon>Micromonosporaceae</taxon>
        <taxon>Rugosimonospora</taxon>
    </lineage>
</organism>
<dbReference type="RefSeq" id="WP_345633088.1">
    <property type="nucleotide sequence ID" value="NZ_BAABJQ010000015.1"/>
</dbReference>